<organism evidence="2 3">
    <name type="scientific">Psychrobacter aestuarii</name>
    <dbReference type="NCBI Taxonomy" id="556327"/>
    <lineage>
        <taxon>Bacteria</taxon>
        <taxon>Pseudomonadati</taxon>
        <taxon>Pseudomonadota</taxon>
        <taxon>Gammaproteobacteria</taxon>
        <taxon>Moraxellales</taxon>
        <taxon>Moraxellaceae</taxon>
        <taxon>Psychrobacter</taxon>
    </lineage>
</organism>
<feature type="region of interest" description="Disordered" evidence="1">
    <location>
        <begin position="1"/>
        <end position="51"/>
    </location>
</feature>
<sequence length="51" mass="5599">MTQPNPNNTEFEQQKSDSQVASLKNQAEGNYNEDSEAAAENIANNVENAKD</sequence>
<evidence type="ECO:0008006" key="4">
    <source>
        <dbReference type="Google" id="ProtNLM"/>
    </source>
</evidence>
<name>A0ABN0W2V2_9GAMM</name>
<feature type="compositionally biased region" description="Low complexity" evidence="1">
    <location>
        <begin position="38"/>
        <end position="51"/>
    </location>
</feature>
<gene>
    <name evidence="2" type="ORF">GCM10009129_21880</name>
</gene>
<feature type="compositionally biased region" description="Polar residues" evidence="1">
    <location>
        <begin position="1"/>
        <end position="29"/>
    </location>
</feature>
<dbReference type="RefSeq" id="WP_201504548.1">
    <property type="nucleotide sequence ID" value="NZ_BAAAFR010000008.1"/>
</dbReference>
<reference evidence="2 3" key="1">
    <citation type="journal article" date="2019" name="Int. J. Syst. Evol. Microbiol.">
        <title>The Global Catalogue of Microorganisms (GCM) 10K type strain sequencing project: providing services to taxonomists for standard genome sequencing and annotation.</title>
        <authorList>
            <consortium name="The Broad Institute Genomics Platform"/>
            <consortium name="The Broad Institute Genome Sequencing Center for Infectious Disease"/>
            <person name="Wu L."/>
            <person name="Ma J."/>
        </authorList>
    </citation>
    <scope>NUCLEOTIDE SEQUENCE [LARGE SCALE GENOMIC DNA]</scope>
    <source>
        <strain evidence="2 3">JCM 16343</strain>
    </source>
</reference>
<protein>
    <recommendedName>
        <fullName evidence="4">Small, acid-soluble spore protein gamma-type</fullName>
    </recommendedName>
</protein>
<dbReference type="EMBL" id="BAAAFR010000008">
    <property type="protein sequence ID" value="GAA0323675.1"/>
    <property type="molecule type" value="Genomic_DNA"/>
</dbReference>
<proteinExistence type="predicted"/>
<keyword evidence="3" id="KW-1185">Reference proteome</keyword>
<evidence type="ECO:0000313" key="3">
    <source>
        <dbReference type="Proteomes" id="UP001501787"/>
    </source>
</evidence>
<evidence type="ECO:0000256" key="1">
    <source>
        <dbReference type="SAM" id="MobiDB-lite"/>
    </source>
</evidence>
<comment type="caution">
    <text evidence="2">The sequence shown here is derived from an EMBL/GenBank/DDBJ whole genome shotgun (WGS) entry which is preliminary data.</text>
</comment>
<evidence type="ECO:0000313" key="2">
    <source>
        <dbReference type="EMBL" id="GAA0323675.1"/>
    </source>
</evidence>
<accession>A0ABN0W2V2</accession>
<dbReference type="Proteomes" id="UP001501787">
    <property type="component" value="Unassembled WGS sequence"/>
</dbReference>